<feature type="domain" description="C2" evidence="2">
    <location>
        <begin position="264"/>
        <end position="379"/>
    </location>
</feature>
<dbReference type="InterPro" id="IPR043549">
    <property type="entry name" value="C2C4C/C2C4D"/>
</dbReference>
<accession>A0AAV6YF59</accession>
<evidence type="ECO:0000259" key="2">
    <source>
        <dbReference type="PROSITE" id="PS50004"/>
    </source>
</evidence>
<keyword evidence="4" id="KW-1185">Reference proteome</keyword>
<dbReference type="EMBL" id="WNYA01055998">
    <property type="protein sequence ID" value="KAG8535842.1"/>
    <property type="molecule type" value="Genomic_DNA"/>
</dbReference>
<dbReference type="InterPro" id="IPR035892">
    <property type="entry name" value="C2_domain_sf"/>
</dbReference>
<dbReference type="Gene3D" id="2.60.40.150">
    <property type="entry name" value="C2 domain"/>
    <property type="match status" value="1"/>
</dbReference>
<dbReference type="Proteomes" id="UP000824782">
    <property type="component" value="Unassembled WGS sequence"/>
</dbReference>
<evidence type="ECO:0000256" key="1">
    <source>
        <dbReference type="SAM" id="MobiDB-lite"/>
    </source>
</evidence>
<dbReference type="CDD" id="cd00030">
    <property type="entry name" value="C2"/>
    <property type="match status" value="1"/>
</dbReference>
<dbReference type="PANTHER" id="PTHR46291">
    <property type="entry name" value="C2 DOMAIN-CONTAINING PROTEIN"/>
    <property type="match status" value="1"/>
</dbReference>
<feature type="region of interest" description="Disordered" evidence="1">
    <location>
        <begin position="156"/>
        <end position="233"/>
    </location>
</feature>
<feature type="compositionally biased region" description="Low complexity" evidence="1">
    <location>
        <begin position="157"/>
        <end position="177"/>
    </location>
</feature>
<comment type="caution">
    <text evidence="3">The sequence shown here is derived from an EMBL/GenBank/DDBJ whole genome shotgun (WGS) entry which is preliminary data.</text>
</comment>
<name>A0AAV6YF59_ENGPU</name>
<proteinExistence type="predicted"/>
<reference evidence="3" key="1">
    <citation type="thesis" date="2020" institute="ProQuest LLC" country="789 East Eisenhower Parkway, Ann Arbor, MI, USA">
        <title>Comparative Genomics and Chromosome Evolution.</title>
        <authorList>
            <person name="Mudd A.B."/>
        </authorList>
    </citation>
    <scope>NUCLEOTIDE SEQUENCE</scope>
    <source>
        <strain evidence="3">237g6f4</strain>
        <tissue evidence="3">Blood</tissue>
    </source>
</reference>
<gene>
    <name evidence="3" type="ORF">GDO81_027649</name>
</gene>
<dbReference type="SUPFAM" id="SSF49562">
    <property type="entry name" value="C2 domain (Calcium/lipid-binding domain, CaLB)"/>
    <property type="match status" value="1"/>
</dbReference>
<dbReference type="PANTHER" id="PTHR46291:SF10">
    <property type="entry name" value="C2 CALCIUM-DEPENDENT DOMAIN-CONTAINING PROTEIN 4C-LIKE"/>
    <property type="match status" value="1"/>
</dbReference>
<dbReference type="PROSITE" id="PS50004">
    <property type="entry name" value="C2"/>
    <property type="match status" value="1"/>
</dbReference>
<evidence type="ECO:0000313" key="3">
    <source>
        <dbReference type="EMBL" id="KAG8535842.1"/>
    </source>
</evidence>
<organism evidence="3 4">
    <name type="scientific">Engystomops pustulosus</name>
    <name type="common">Tungara frog</name>
    <name type="synonym">Physalaemus pustulosus</name>
    <dbReference type="NCBI Taxonomy" id="76066"/>
    <lineage>
        <taxon>Eukaryota</taxon>
        <taxon>Metazoa</taxon>
        <taxon>Chordata</taxon>
        <taxon>Craniata</taxon>
        <taxon>Vertebrata</taxon>
        <taxon>Euteleostomi</taxon>
        <taxon>Amphibia</taxon>
        <taxon>Batrachia</taxon>
        <taxon>Anura</taxon>
        <taxon>Neobatrachia</taxon>
        <taxon>Hyloidea</taxon>
        <taxon>Leptodactylidae</taxon>
        <taxon>Leiuperinae</taxon>
        <taxon>Engystomops</taxon>
    </lineage>
</organism>
<dbReference type="Pfam" id="PF00168">
    <property type="entry name" value="C2"/>
    <property type="match status" value="1"/>
</dbReference>
<feature type="compositionally biased region" description="Polar residues" evidence="1">
    <location>
        <begin position="197"/>
        <end position="222"/>
    </location>
</feature>
<sequence length="379" mass="42651">MFCSKKKLLPSCPNILTPDKIPSFFIPPKLSSLPDSGGHVGKWLQKKPSDVGSRSSPRVLLRSATRHVIQVEAVEPETDTSEQRHHQAMAESLLGSPYLSESPHTRRRESLFHQMCHAHGPYDLKPLSPLDPDHNLNWRLSSHDLRLQRFPAGILDSDTTSSAESSPFSSPHLSRSPDGSPVIYDPGSHRRHCRNLTVHTLTRANSLSTEETSSADTSPNLSTREEHSNPRTSMVHLVPPPILHLDFICCHERLTKETEVLLSNGGLLRLSMEYVKELGRLRVKLVHAGNLYQTYRDPRSINCCVVLYLMPGKLQRQRSTVIRRSRNPIFNEDFYFEGLEKGDLDNLRLKVKVINRGTGMKLDQVLGSSELQLSTITSP</sequence>
<dbReference type="AlphaFoldDB" id="A0AAV6YF59"/>
<dbReference type="InterPro" id="IPR000008">
    <property type="entry name" value="C2_dom"/>
</dbReference>
<evidence type="ECO:0000313" key="4">
    <source>
        <dbReference type="Proteomes" id="UP000824782"/>
    </source>
</evidence>
<dbReference type="SMART" id="SM00239">
    <property type="entry name" value="C2"/>
    <property type="match status" value="1"/>
</dbReference>
<protein>
    <recommendedName>
        <fullName evidence="2">C2 domain-containing protein</fullName>
    </recommendedName>
</protein>